<evidence type="ECO:0000256" key="5">
    <source>
        <dbReference type="ARBA" id="ARBA00022679"/>
    </source>
</evidence>
<evidence type="ECO:0000256" key="8">
    <source>
        <dbReference type="SAM" id="MobiDB-lite"/>
    </source>
</evidence>
<evidence type="ECO:0000259" key="9">
    <source>
        <dbReference type="Pfam" id="PF00155"/>
    </source>
</evidence>
<comment type="subunit">
    <text evidence="3">Homodimer.</text>
</comment>
<evidence type="ECO:0000256" key="4">
    <source>
        <dbReference type="ARBA" id="ARBA00022576"/>
    </source>
</evidence>
<keyword evidence="4 7" id="KW-0032">Aminotransferase</keyword>
<dbReference type="PANTHER" id="PTHR46383:SF3">
    <property type="entry name" value="ASPARTATE AMINOTRANSFERASE-RELATED"/>
    <property type="match status" value="1"/>
</dbReference>
<feature type="domain" description="Aminotransferase class I/classII large" evidence="9">
    <location>
        <begin position="84"/>
        <end position="433"/>
    </location>
</feature>
<dbReference type="InterPro" id="IPR004838">
    <property type="entry name" value="NHTrfase_class1_PyrdxlP-BS"/>
</dbReference>
<feature type="region of interest" description="Disordered" evidence="8">
    <location>
        <begin position="1"/>
        <end position="49"/>
    </location>
</feature>
<sequence>MKQNQSKSSVPKTSSSVSSSVSSSISSSSKTSIPKPPVKKSIPKPSVSSPVPKMNYSKFITHSMNKVPRSGIRKYFDIAEGIEDVISLGVGEPDFVTPWHIREMCIHSIEKGETAYTSNFGLLELREEISKRYKKDYGIYYDPKSEILVTTGVSEAADIAIRCLINPGDEIIVVQPAYVSYVPLIHLAGGIPVSVSAKRENDFRVTPEDILPKISKKTKAIIFNYPNNPTGAIMTRKDFEAVADIIVEYDLFVISDEVYECMTYEGTHVPFTAIEGMKERTILLNGFSKSYSMTGFRLGYALAPPEIISAMMMIHQYCMLCAPVTAQIGAIEALKNGREEMLSMIREFDRRRVLIVDGFNRLGLDCFEPKGAFYSFPSIRSTGLTSEEFADQFFAQKHVITIPGNIFGETGTGHMRCAYAASRDDIKDALDRLEDFLNNLNKNKKKK</sequence>
<evidence type="ECO:0000313" key="10">
    <source>
        <dbReference type="EMBL" id="WNY26645.1"/>
    </source>
</evidence>
<dbReference type="PANTHER" id="PTHR46383">
    <property type="entry name" value="ASPARTATE AMINOTRANSFERASE"/>
    <property type="match status" value="1"/>
</dbReference>
<proteinExistence type="inferred from homology"/>
<evidence type="ECO:0000313" key="11">
    <source>
        <dbReference type="Proteomes" id="UP001304970"/>
    </source>
</evidence>
<dbReference type="Gene3D" id="3.40.640.10">
    <property type="entry name" value="Type I PLP-dependent aspartate aminotransferase-like (Major domain)"/>
    <property type="match status" value="1"/>
</dbReference>
<dbReference type="PROSITE" id="PS00105">
    <property type="entry name" value="AA_TRANSFER_CLASS_1"/>
    <property type="match status" value="1"/>
</dbReference>
<accession>A0AA96ZVA4</accession>
<evidence type="ECO:0000256" key="7">
    <source>
        <dbReference type="RuleBase" id="RU000481"/>
    </source>
</evidence>
<keyword evidence="6" id="KW-0663">Pyridoxal phosphate</keyword>
<dbReference type="SUPFAM" id="SSF53383">
    <property type="entry name" value="PLP-dependent transferases"/>
    <property type="match status" value="1"/>
</dbReference>
<dbReference type="InterPro" id="IPR015421">
    <property type="entry name" value="PyrdxlP-dep_Trfase_major"/>
</dbReference>
<keyword evidence="5 7" id="KW-0808">Transferase</keyword>
<reference evidence="10 11" key="1">
    <citation type="submission" date="2023-07" db="EMBL/GenBank/DDBJ databases">
        <title>Closed genome sequence of Methanosarcinaceae archaeon Am2.</title>
        <authorList>
            <person name="Poehlein A."/>
            <person name="Protasov E."/>
            <person name="Platt K."/>
            <person name="Reeh H."/>
            <person name="Daniel R."/>
            <person name="Brune A."/>
        </authorList>
    </citation>
    <scope>NUCLEOTIDE SEQUENCE [LARGE SCALE GENOMIC DNA]</scope>
    <source>
        <strain evidence="10 11">Am2</strain>
    </source>
</reference>
<comment type="similarity">
    <text evidence="2 7">Belongs to the class-I pyridoxal-phosphate-dependent aminotransferase family.</text>
</comment>
<evidence type="ECO:0000256" key="2">
    <source>
        <dbReference type="ARBA" id="ARBA00007441"/>
    </source>
</evidence>
<dbReference type="InterPro" id="IPR004839">
    <property type="entry name" value="Aminotransferase_I/II_large"/>
</dbReference>
<evidence type="ECO:0000256" key="6">
    <source>
        <dbReference type="ARBA" id="ARBA00022898"/>
    </source>
</evidence>
<dbReference type="EC" id="2.6.1.-" evidence="7"/>
<gene>
    <name evidence="10" type="primary">dapX</name>
    <name evidence="10" type="ORF">MsAm2_04170</name>
</gene>
<dbReference type="GO" id="GO:0030170">
    <property type="term" value="F:pyridoxal phosphate binding"/>
    <property type="evidence" value="ECO:0007669"/>
    <property type="project" value="InterPro"/>
</dbReference>
<protein>
    <recommendedName>
        <fullName evidence="7">Aminotransferase</fullName>
        <ecNumber evidence="7">2.6.1.-</ecNumber>
    </recommendedName>
</protein>
<dbReference type="GO" id="GO:0006520">
    <property type="term" value="P:amino acid metabolic process"/>
    <property type="evidence" value="ECO:0007669"/>
    <property type="project" value="InterPro"/>
</dbReference>
<dbReference type="Proteomes" id="UP001304970">
    <property type="component" value="Chromosome"/>
</dbReference>
<comment type="cofactor">
    <cofactor evidence="1 7">
        <name>pyridoxal 5'-phosphate</name>
        <dbReference type="ChEBI" id="CHEBI:597326"/>
    </cofactor>
</comment>
<evidence type="ECO:0000256" key="1">
    <source>
        <dbReference type="ARBA" id="ARBA00001933"/>
    </source>
</evidence>
<dbReference type="InterPro" id="IPR015422">
    <property type="entry name" value="PyrdxlP-dep_Trfase_small"/>
</dbReference>
<dbReference type="Gene3D" id="3.90.1150.10">
    <property type="entry name" value="Aspartate Aminotransferase, domain 1"/>
    <property type="match status" value="1"/>
</dbReference>
<dbReference type="EMBL" id="CP131061">
    <property type="protein sequence ID" value="WNY26645.1"/>
    <property type="molecule type" value="Genomic_DNA"/>
</dbReference>
<dbReference type="Pfam" id="PF00155">
    <property type="entry name" value="Aminotran_1_2"/>
    <property type="match status" value="1"/>
</dbReference>
<dbReference type="CDD" id="cd00609">
    <property type="entry name" value="AAT_like"/>
    <property type="match status" value="1"/>
</dbReference>
<organism evidence="10 11">
    <name type="scientific">Methanolapillus ohkumae</name>
    <dbReference type="NCBI Taxonomy" id="3028298"/>
    <lineage>
        <taxon>Archaea</taxon>
        <taxon>Methanobacteriati</taxon>
        <taxon>Methanobacteriota</taxon>
        <taxon>Stenosarchaea group</taxon>
        <taxon>Methanomicrobia</taxon>
        <taxon>Methanosarcinales</taxon>
        <taxon>Methanosarcinaceae</taxon>
        <taxon>Methanolapillus</taxon>
    </lineage>
</organism>
<dbReference type="FunFam" id="3.40.640.10:FF:000033">
    <property type="entry name" value="Aspartate aminotransferase"/>
    <property type="match status" value="1"/>
</dbReference>
<dbReference type="AlphaFoldDB" id="A0AA96ZVA4"/>
<feature type="compositionally biased region" description="Low complexity" evidence="8">
    <location>
        <begin position="1"/>
        <end position="36"/>
    </location>
</feature>
<evidence type="ECO:0000256" key="3">
    <source>
        <dbReference type="ARBA" id="ARBA00011738"/>
    </source>
</evidence>
<dbReference type="InterPro" id="IPR050596">
    <property type="entry name" value="AspAT/PAT-like"/>
</dbReference>
<keyword evidence="11" id="KW-1185">Reference proteome</keyword>
<dbReference type="GO" id="GO:0008483">
    <property type="term" value="F:transaminase activity"/>
    <property type="evidence" value="ECO:0007669"/>
    <property type="project" value="UniProtKB-KW"/>
</dbReference>
<dbReference type="InterPro" id="IPR015424">
    <property type="entry name" value="PyrdxlP-dep_Trfase"/>
</dbReference>
<name>A0AA96ZVA4_9EURY</name>